<organism evidence="3 4">
    <name type="scientific">Sinanodonta woodiana</name>
    <name type="common">Chinese pond mussel</name>
    <name type="synonym">Anodonta woodiana</name>
    <dbReference type="NCBI Taxonomy" id="1069815"/>
    <lineage>
        <taxon>Eukaryota</taxon>
        <taxon>Metazoa</taxon>
        <taxon>Spiralia</taxon>
        <taxon>Lophotrochozoa</taxon>
        <taxon>Mollusca</taxon>
        <taxon>Bivalvia</taxon>
        <taxon>Autobranchia</taxon>
        <taxon>Heteroconchia</taxon>
        <taxon>Palaeoheterodonta</taxon>
        <taxon>Unionida</taxon>
        <taxon>Unionoidea</taxon>
        <taxon>Unionidae</taxon>
        <taxon>Unioninae</taxon>
        <taxon>Sinanodonta</taxon>
    </lineage>
</organism>
<keyword evidence="1" id="KW-1133">Transmembrane helix</keyword>
<sequence length="305" mass="36679">MAVNVSKITIRTCYNVDEEKAHFLGITGSNTLFGGWMKPLIGNETNYGCWKVEVSLPVGTRTEWKWVVFDKVRNEIIRWENFTRTLLVPDRNMYVYAGWETHEWYILMAKEENIYYQTLFPRNPIIREPKAPNDLCHQKRTPNVLKRVRFQDETDEKHASTDTVDHTISRLWIDYSFQSITEFYFYPQQYFPDYSRSYRFAISVNDKYGLRSANRGREMSKRYRKLLDLRKRERRTVKLIARRRLKGLSNNCNEKSQVNMKIYYSRGCDEREKEISFWFRQRFFIIAVPVCILTATGTLFVWRRL</sequence>
<dbReference type="EMBL" id="JBJQND010000015">
    <property type="protein sequence ID" value="KAL3853619.1"/>
    <property type="molecule type" value="Genomic_DNA"/>
</dbReference>
<dbReference type="Proteomes" id="UP001634394">
    <property type="component" value="Unassembled WGS sequence"/>
</dbReference>
<dbReference type="SUPFAM" id="SSF49452">
    <property type="entry name" value="Starch-binding domain-like"/>
    <property type="match status" value="1"/>
</dbReference>
<comment type="caution">
    <text evidence="3">The sequence shown here is derived from an EMBL/GenBank/DDBJ whole genome shotgun (WGS) entry which is preliminary data.</text>
</comment>
<keyword evidence="1" id="KW-0472">Membrane</keyword>
<proteinExistence type="predicted"/>
<feature type="domain" description="CBM20" evidence="2">
    <location>
        <begin position="17"/>
        <end position="89"/>
    </location>
</feature>
<evidence type="ECO:0000313" key="4">
    <source>
        <dbReference type="Proteomes" id="UP001634394"/>
    </source>
</evidence>
<dbReference type="InterPro" id="IPR013784">
    <property type="entry name" value="Carb-bd-like_fold"/>
</dbReference>
<feature type="transmembrane region" description="Helical" evidence="1">
    <location>
        <begin position="283"/>
        <end position="302"/>
    </location>
</feature>
<gene>
    <name evidence="3" type="ORF">ACJMK2_017150</name>
</gene>
<evidence type="ECO:0000256" key="1">
    <source>
        <dbReference type="SAM" id="Phobius"/>
    </source>
</evidence>
<evidence type="ECO:0000259" key="2">
    <source>
        <dbReference type="Pfam" id="PF00686"/>
    </source>
</evidence>
<dbReference type="InterPro" id="IPR002044">
    <property type="entry name" value="CBM20"/>
</dbReference>
<reference evidence="3 4" key="1">
    <citation type="submission" date="2024-11" db="EMBL/GenBank/DDBJ databases">
        <title>Chromosome-level genome assembly of the freshwater bivalve Anodonta woodiana.</title>
        <authorList>
            <person name="Chen X."/>
        </authorList>
    </citation>
    <scope>NUCLEOTIDE SEQUENCE [LARGE SCALE GENOMIC DNA]</scope>
    <source>
        <strain evidence="3">MN2024</strain>
        <tissue evidence="3">Gills</tissue>
    </source>
</reference>
<evidence type="ECO:0000313" key="3">
    <source>
        <dbReference type="EMBL" id="KAL3853619.1"/>
    </source>
</evidence>
<dbReference type="AlphaFoldDB" id="A0ABD3UVZ5"/>
<accession>A0ABD3UVZ5</accession>
<name>A0ABD3UVZ5_SINWO</name>
<protein>
    <recommendedName>
        <fullName evidence="2">CBM20 domain-containing protein</fullName>
    </recommendedName>
</protein>
<dbReference type="Gene3D" id="2.60.40.10">
    <property type="entry name" value="Immunoglobulins"/>
    <property type="match status" value="1"/>
</dbReference>
<dbReference type="Pfam" id="PF00686">
    <property type="entry name" value="CBM_20"/>
    <property type="match status" value="1"/>
</dbReference>
<keyword evidence="1" id="KW-0812">Transmembrane</keyword>
<dbReference type="InterPro" id="IPR013783">
    <property type="entry name" value="Ig-like_fold"/>
</dbReference>
<keyword evidence="4" id="KW-1185">Reference proteome</keyword>